<dbReference type="EMBL" id="JAOCKG010000004">
    <property type="protein sequence ID" value="MDH2051344.1"/>
    <property type="molecule type" value="Genomic_DNA"/>
</dbReference>
<comment type="caution">
    <text evidence="1">The sequence shown here is derived from an EMBL/GenBank/DDBJ whole genome shotgun (WGS) entry which is preliminary data.</text>
</comment>
<evidence type="ECO:0000313" key="2">
    <source>
        <dbReference type="Proteomes" id="UP001161276"/>
    </source>
</evidence>
<gene>
    <name evidence="1" type="ORF">N5K24_13125</name>
</gene>
<dbReference type="Proteomes" id="UP001161276">
    <property type="component" value="Unassembled WGS sequence"/>
</dbReference>
<dbReference type="AlphaFoldDB" id="A0AA42W9V6"/>
<protein>
    <submittedName>
        <fullName evidence="1">Uncharacterized protein</fullName>
    </submittedName>
</protein>
<accession>A0AA42W9V6</accession>
<organism evidence="1 2">
    <name type="scientific">Achromobacter marplatensis</name>
    <dbReference type="NCBI Taxonomy" id="470868"/>
    <lineage>
        <taxon>Bacteria</taxon>
        <taxon>Pseudomonadati</taxon>
        <taxon>Pseudomonadota</taxon>
        <taxon>Betaproteobacteria</taxon>
        <taxon>Burkholderiales</taxon>
        <taxon>Alcaligenaceae</taxon>
        <taxon>Achromobacter</taxon>
    </lineage>
</organism>
<sequence length="92" mass="9776">MKADANAESANPDRAPQSLARQLRDIDAQRPDFPGEHLIVFGLGAWLLMAGMRRGTLLTRLAMTTVGSALIGRAASGTGGIARVARVLKKLH</sequence>
<dbReference type="RefSeq" id="WP_280027005.1">
    <property type="nucleotide sequence ID" value="NZ_CBDEUO010000001.1"/>
</dbReference>
<reference evidence="1" key="1">
    <citation type="submission" date="2022-09" db="EMBL/GenBank/DDBJ databases">
        <title>Intensive care unit water sources are persistently colonized with multi-drug resistant bacteria and are the site of extensive horizontal gene transfer of antibiotic resistance genes.</title>
        <authorList>
            <person name="Diorio-Toth L."/>
        </authorList>
    </citation>
    <scope>NUCLEOTIDE SEQUENCE</scope>
    <source>
        <strain evidence="1">GD03676</strain>
    </source>
</reference>
<proteinExistence type="predicted"/>
<name>A0AA42W9V6_9BURK</name>
<evidence type="ECO:0000313" key="1">
    <source>
        <dbReference type="EMBL" id="MDH2051344.1"/>
    </source>
</evidence>